<dbReference type="InterPro" id="IPR018247">
    <property type="entry name" value="EF_Hand_1_Ca_BS"/>
</dbReference>
<dbReference type="Pfam" id="PF13499">
    <property type="entry name" value="EF-hand_7"/>
    <property type="match status" value="1"/>
</dbReference>
<dbReference type="SUPFAM" id="SSF47473">
    <property type="entry name" value="EF-hand"/>
    <property type="match status" value="1"/>
</dbReference>
<dbReference type="InterPro" id="IPR050145">
    <property type="entry name" value="Centrin_CML-like"/>
</dbReference>
<feature type="domain" description="EF-hand" evidence="3">
    <location>
        <begin position="174"/>
        <end position="209"/>
    </location>
</feature>
<dbReference type="InterPro" id="IPR011992">
    <property type="entry name" value="EF-hand-dom_pair"/>
</dbReference>
<dbReference type="PROSITE" id="PS50222">
    <property type="entry name" value="EF_HAND_2"/>
    <property type="match status" value="3"/>
</dbReference>
<name>A0A250X4W2_9CHLO</name>
<keyword evidence="5" id="KW-1185">Reference proteome</keyword>
<organism evidence="4 5">
    <name type="scientific">Chlamydomonas eustigma</name>
    <dbReference type="NCBI Taxonomy" id="1157962"/>
    <lineage>
        <taxon>Eukaryota</taxon>
        <taxon>Viridiplantae</taxon>
        <taxon>Chlorophyta</taxon>
        <taxon>core chlorophytes</taxon>
        <taxon>Chlorophyceae</taxon>
        <taxon>CS clade</taxon>
        <taxon>Chlamydomonadales</taxon>
        <taxon>Chlamydomonadaceae</taxon>
        <taxon>Chlamydomonas</taxon>
    </lineage>
</organism>
<dbReference type="Proteomes" id="UP000232323">
    <property type="component" value="Unassembled WGS sequence"/>
</dbReference>
<dbReference type="CDD" id="cd00051">
    <property type="entry name" value="EFh"/>
    <property type="match status" value="1"/>
</dbReference>
<proteinExistence type="predicted"/>
<keyword evidence="1" id="KW-0677">Repeat</keyword>
<keyword evidence="2" id="KW-0106">Calcium</keyword>
<dbReference type="SMART" id="SM00054">
    <property type="entry name" value="EFh"/>
    <property type="match status" value="3"/>
</dbReference>
<dbReference type="PANTHER" id="PTHR23050">
    <property type="entry name" value="CALCIUM BINDING PROTEIN"/>
    <property type="match status" value="1"/>
</dbReference>
<evidence type="ECO:0000259" key="3">
    <source>
        <dbReference type="PROSITE" id="PS50222"/>
    </source>
</evidence>
<evidence type="ECO:0000313" key="4">
    <source>
        <dbReference type="EMBL" id="GAX78086.1"/>
    </source>
</evidence>
<dbReference type="AlphaFoldDB" id="A0A250X4W2"/>
<sequence length="225" mass="25704">MLRKEEALEAKLIKAIPSNHVVPGSCRMNARSGTKAFGARVVRRKSMRRLFEVFNDVNLNGDGSISLMEFRKHMASTRPGLQPMAASIFNSIDNRRTGKVSFKHLLERMYPDASSKDIKTLLVMARPKDYLPKTKPDQELMDEIEDIFQIYDDDHSGTLDEEEFVFAMSETGGYSEEDAKKMFVEIDVDGSGEVSFEEFEVWFVSNEQKKAQLLRDANRDSDDEM</sequence>
<feature type="domain" description="EF-hand" evidence="3">
    <location>
        <begin position="45"/>
        <end position="80"/>
    </location>
</feature>
<gene>
    <name evidence="4" type="ORF">CEUSTIGMA_g5528.t1</name>
</gene>
<evidence type="ECO:0000256" key="2">
    <source>
        <dbReference type="ARBA" id="ARBA00022837"/>
    </source>
</evidence>
<dbReference type="InterPro" id="IPR002048">
    <property type="entry name" value="EF_hand_dom"/>
</dbReference>
<dbReference type="Gene3D" id="1.10.238.10">
    <property type="entry name" value="EF-hand"/>
    <property type="match status" value="1"/>
</dbReference>
<dbReference type="STRING" id="1157962.A0A250X4W2"/>
<reference evidence="4 5" key="1">
    <citation type="submission" date="2017-08" db="EMBL/GenBank/DDBJ databases">
        <title>Acidophilic green algal genome provides insights into adaptation to an acidic environment.</title>
        <authorList>
            <person name="Hirooka S."/>
            <person name="Hirose Y."/>
            <person name="Kanesaki Y."/>
            <person name="Higuchi S."/>
            <person name="Fujiwara T."/>
            <person name="Onuma R."/>
            <person name="Era A."/>
            <person name="Ohbayashi R."/>
            <person name="Uzuka A."/>
            <person name="Nozaki H."/>
            <person name="Yoshikawa H."/>
            <person name="Miyagishima S.Y."/>
        </authorList>
    </citation>
    <scope>NUCLEOTIDE SEQUENCE [LARGE SCALE GENOMIC DNA]</scope>
    <source>
        <strain evidence="4 5">NIES-2499</strain>
    </source>
</reference>
<evidence type="ECO:0000313" key="5">
    <source>
        <dbReference type="Proteomes" id="UP000232323"/>
    </source>
</evidence>
<dbReference type="OrthoDB" id="531745at2759"/>
<feature type="domain" description="EF-hand" evidence="3">
    <location>
        <begin position="139"/>
        <end position="173"/>
    </location>
</feature>
<dbReference type="Pfam" id="PF13202">
    <property type="entry name" value="EF-hand_5"/>
    <property type="match status" value="1"/>
</dbReference>
<protein>
    <recommendedName>
        <fullName evidence="3">EF-hand domain-containing protein</fullName>
    </recommendedName>
</protein>
<dbReference type="GO" id="GO:0005509">
    <property type="term" value="F:calcium ion binding"/>
    <property type="evidence" value="ECO:0007669"/>
    <property type="project" value="InterPro"/>
</dbReference>
<dbReference type="EMBL" id="BEGY01000029">
    <property type="protein sequence ID" value="GAX78086.1"/>
    <property type="molecule type" value="Genomic_DNA"/>
</dbReference>
<dbReference type="PROSITE" id="PS00018">
    <property type="entry name" value="EF_HAND_1"/>
    <property type="match status" value="1"/>
</dbReference>
<accession>A0A250X4W2</accession>
<comment type="caution">
    <text evidence="4">The sequence shown here is derived from an EMBL/GenBank/DDBJ whole genome shotgun (WGS) entry which is preliminary data.</text>
</comment>
<evidence type="ECO:0000256" key="1">
    <source>
        <dbReference type="ARBA" id="ARBA00022737"/>
    </source>
</evidence>